<protein>
    <submittedName>
        <fullName evidence="2">MEKHLA domain-containing protein</fullName>
    </submittedName>
</protein>
<accession>A0A1H0FTJ6</accession>
<proteinExistence type="predicted"/>
<dbReference type="SUPFAM" id="SSF55785">
    <property type="entry name" value="PYP-like sensor domain (PAS domain)"/>
    <property type="match status" value="1"/>
</dbReference>
<evidence type="ECO:0000313" key="2">
    <source>
        <dbReference type="EMBL" id="SDN97882.1"/>
    </source>
</evidence>
<evidence type="ECO:0000313" key="3">
    <source>
        <dbReference type="Proteomes" id="UP000199341"/>
    </source>
</evidence>
<name>A0A1H0FTJ6_9ACTN</name>
<gene>
    <name evidence="2" type="ORF">SAMN05216259_106424</name>
</gene>
<dbReference type="InterPro" id="IPR035965">
    <property type="entry name" value="PAS-like_dom_sf"/>
</dbReference>
<organism evidence="2 3">
    <name type="scientific">Actinacidiphila guanduensis</name>
    <dbReference type="NCBI Taxonomy" id="310781"/>
    <lineage>
        <taxon>Bacteria</taxon>
        <taxon>Bacillati</taxon>
        <taxon>Actinomycetota</taxon>
        <taxon>Actinomycetes</taxon>
        <taxon>Kitasatosporales</taxon>
        <taxon>Streptomycetaceae</taxon>
        <taxon>Actinacidiphila</taxon>
    </lineage>
</organism>
<dbReference type="EMBL" id="FNIE01000006">
    <property type="protein sequence ID" value="SDN97882.1"/>
    <property type="molecule type" value="Genomic_DNA"/>
</dbReference>
<dbReference type="Proteomes" id="UP000199341">
    <property type="component" value="Unassembled WGS sequence"/>
</dbReference>
<dbReference type="Gene3D" id="3.30.450.20">
    <property type="entry name" value="PAS domain"/>
    <property type="match status" value="1"/>
</dbReference>
<dbReference type="InterPro" id="IPR013978">
    <property type="entry name" value="MEKHLA"/>
</dbReference>
<dbReference type="AlphaFoldDB" id="A0A1H0FTJ6"/>
<evidence type="ECO:0000259" key="1">
    <source>
        <dbReference type="Pfam" id="PF08670"/>
    </source>
</evidence>
<dbReference type="Pfam" id="PF08670">
    <property type="entry name" value="MEKHLA"/>
    <property type="match status" value="1"/>
</dbReference>
<feature type="domain" description="MEKHLA" evidence="1">
    <location>
        <begin position="12"/>
        <end position="152"/>
    </location>
</feature>
<reference evidence="2 3" key="1">
    <citation type="submission" date="2016-10" db="EMBL/GenBank/DDBJ databases">
        <authorList>
            <person name="de Groot N.N."/>
        </authorList>
    </citation>
    <scope>NUCLEOTIDE SEQUENCE [LARGE SCALE GENOMIC DNA]</scope>
    <source>
        <strain evidence="2 3">CGMCC 4.2022</strain>
    </source>
</reference>
<keyword evidence="3" id="KW-1185">Reference proteome</keyword>
<sequence>MISVASPLDTAFFSLLSGSHQRLCGRPLTSGLPDDAEAADWLYRDAPYAVLAQDAAEDPAFVYANTTAQRLFAYTWQQFVGLPSRLSAPVADRESRDRLMAGVRSKGYAEGYRGLRESGTGKRFWIEDVTIWNLADADGEVHGQAALIRSWSDG</sequence>